<evidence type="ECO:0000256" key="1">
    <source>
        <dbReference type="ARBA" id="ARBA00008520"/>
    </source>
</evidence>
<dbReference type="PANTHER" id="PTHR43649:SF12">
    <property type="entry name" value="DIACETYLCHITOBIOSE BINDING PROTEIN DASA"/>
    <property type="match status" value="1"/>
</dbReference>
<evidence type="ECO:0000256" key="3">
    <source>
        <dbReference type="ARBA" id="ARBA00022729"/>
    </source>
</evidence>
<evidence type="ECO:0000256" key="2">
    <source>
        <dbReference type="ARBA" id="ARBA00022448"/>
    </source>
</evidence>
<protein>
    <submittedName>
        <fullName evidence="4">Sugar ABC transporter substrate-binding protein</fullName>
    </submittedName>
</protein>
<reference evidence="4" key="1">
    <citation type="submission" date="2019-09" db="EMBL/GenBank/DDBJ databases">
        <title>Characterisation of the sponge microbiome using genome-centric metagenomics.</title>
        <authorList>
            <person name="Engelberts J.P."/>
            <person name="Robbins S.J."/>
            <person name="De Goeij J.M."/>
            <person name="Aranda M."/>
            <person name="Bell S.C."/>
            <person name="Webster N.S."/>
        </authorList>
    </citation>
    <scope>NUCLEOTIDE SEQUENCE</scope>
    <source>
        <strain evidence="4">SB0662_bin_9</strain>
    </source>
</reference>
<comment type="similarity">
    <text evidence="1">Belongs to the bacterial solute-binding protein 1 family.</text>
</comment>
<dbReference type="InterPro" id="IPR006311">
    <property type="entry name" value="TAT_signal"/>
</dbReference>
<dbReference type="PROSITE" id="PS51318">
    <property type="entry name" value="TAT"/>
    <property type="match status" value="1"/>
</dbReference>
<dbReference type="AlphaFoldDB" id="A0A6B1DQM6"/>
<proteinExistence type="inferred from homology"/>
<dbReference type="GO" id="GO:0055085">
    <property type="term" value="P:transmembrane transport"/>
    <property type="evidence" value="ECO:0007669"/>
    <property type="project" value="InterPro"/>
</dbReference>
<comment type="caution">
    <text evidence="4">The sequence shown here is derived from an EMBL/GenBank/DDBJ whole genome shotgun (WGS) entry which is preliminary data.</text>
</comment>
<dbReference type="InterPro" id="IPR006061">
    <property type="entry name" value="SBP_1_CS"/>
</dbReference>
<dbReference type="SUPFAM" id="SSF53850">
    <property type="entry name" value="Periplasmic binding protein-like II"/>
    <property type="match status" value="1"/>
</dbReference>
<dbReference type="Gene3D" id="3.40.190.10">
    <property type="entry name" value="Periplasmic binding protein-like II"/>
    <property type="match status" value="1"/>
</dbReference>
<dbReference type="PANTHER" id="PTHR43649">
    <property type="entry name" value="ARABINOSE-BINDING PROTEIN-RELATED"/>
    <property type="match status" value="1"/>
</dbReference>
<dbReference type="InterPro" id="IPR006059">
    <property type="entry name" value="SBP"/>
</dbReference>
<name>A0A6B1DQM6_9CHLR</name>
<dbReference type="InterPro" id="IPR050490">
    <property type="entry name" value="Bact_solute-bd_prot1"/>
</dbReference>
<keyword evidence="3" id="KW-0732">Signal</keyword>
<accession>A0A6B1DQM6</accession>
<dbReference type="Pfam" id="PF13416">
    <property type="entry name" value="SBP_bac_8"/>
    <property type="match status" value="1"/>
</dbReference>
<dbReference type="EMBL" id="VXPY01000013">
    <property type="protein sequence ID" value="MYD89126.1"/>
    <property type="molecule type" value="Genomic_DNA"/>
</dbReference>
<gene>
    <name evidence="4" type="ORF">F4Y08_02135</name>
</gene>
<dbReference type="PROSITE" id="PS01037">
    <property type="entry name" value="SBP_BACTERIAL_1"/>
    <property type="match status" value="1"/>
</dbReference>
<sequence>MRPQTVSHPTIINHGQLLWLAWNPVKKRSFDSNMSSRNSTHGVSRRDMLRLSGLGVVGAALAACVAPDGASSGEDGAAQEPVDIIATTQMPVNTFDNSIERSLERLPNVALEVNANGWGAGGWDGYSDTLLTRIAGGEQIDVIMIAIEGLGLLAAKNVLVPLDGFIQADPEAEEILMNDVHVTLREMLQVDGQQMEYPFSWNNMVMYYNTAVFEEVGLEPPANDWNWDDFLEACLAVARVTGGADDRFAYSFWGGGMFGMAAWYFNNDTSPLSEDWLESNVLDPKVLETLQFLADLILVHKVAPNPEGWDEWAQFHAGNLVMRTCGRWCIGGSLEADFTTYNIQYQPHQAGPIRTVAGTDGWGISTSSENPDEAWEVVKLLSGTEASLDMVQLGGNIPALRSVAEMPLFADYGPANTALFYETLDFAATVPSPPNFNAVEPILNRNYATIWNGEKSVEEAMQAAHDELVPEMAKLQG</sequence>
<evidence type="ECO:0000313" key="4">
    <source>
        <dbReference type="EMBL" id="MYD89126.1"/>
    </source>
</evidence>
<dbReference type="CDD" id="cd13585">
    <property type="entry name" value="PBP2_TMBP_like"/>
    <property type="match status" value="1"/>
</dbReference>
<keyword evidence="2" id="KW-0813">Transport</keyword>
<organism evidence="4">
    <name type="scientific">Caldilineaceae bacterium SB0662_bin_9</name>
    <dbReference type="NCBI Taxonomy" id="2605258"/>
    <lineage>
        <taxon>Bacteria</taxon>
        <taxon>Bacillati</taxon>
        <taxon>Chloroflexota</taxon>
        <taxon>Caldilineae</taxon>
        <taxon>Caldilineales</taxon>
        <taxon>Caldilineaceae</taxon>
    </lineage>
</organism>